<evidence type="ECO:0000256" key="2">
    <source>
        <dbReference type="ARBA" id="ARBA00022833"/>
    </source>
</evidence>
<keyword evidence="1" id="KW-0479">Metal-binding</keyword>
<feature type="domain" description="Zn(2)-C6 fungal-type" evidence="7">
    <location>
        <begin position="12"/>
        <end position="40"/>
    </location>
</feature>
<dbReference type="SMART" id="SM00066">
    <property type="entry name" value="GAL4"/>
    <property type="match status" value="1"/>
</dbReference>
<keyword evidence="5" id="KW-0804">Transcription</keyword>
<comment type="caution">
    <text evidence="8">The sequence shown here is derived from an EMBL/GenBank/DDBJ whole genome shotgun (WGS) entry which is preliminary data.</text>
</comment>
<dbReference type="PANTHER" id="PTHR36206:SF16">
    <property type="entry name" value="TRANSCRIPTION FACTOR DOMAIN-CONTAINING PROTEIN-RELATED"/>
    <property type="match status" value="1"/>
</dbReference>
<dbReference type="InterPro" id="IPR052360">
    <property type="entry name" value="Transcr_Regulatory_Proteins"/>
</dbReference>
<dbReference type="EMBL" id="JAESDN010000003">
    <property type="protein sequence ID" value="KAG7052992.1"/>
    <property type="molecule type" value="Genomic_DNA"/>
</dbReference>
<evidence type="ECO:0000256" key="5">
    <source>
        <dbReference type="ARBA" id="ARBA00023163"/>
    </source>
</evidence>
<evidence type="ECO:0000259" key="7">
    <source>
        <dbReference type="PROSITE" id="PS50048"/>
    </source>
</evidence>
<dbReference type="Proteomes" id="UP000699042">
    <property type="component" value="Unassembled WGS sequence"/>
</dbReference>
<keyword evidence="2" id="KW-0862">Zinc</keyword>
<keyword evidence="3" id="KW-0805">Transcription regulation</keyword>
<keyword evidence="9" id="KW-1185">Reference proteome</keyword>
<dbReference type="InterPro" id="IPR001138">
    <property type="entry name" value="Zn2Cys6_DnaBD"/>
</dbReference>
<accession>A0A9P7RAI1</accession>
<dbReference type="GO" id="GO:0008270">
    <property type="term" value="F:zinc ion binding"/>
    <property type="evidence" value="ECO:0007669"/>
    <property type="project" value="InterPro"/>
</dbReference>
<organism evidence="8 9">
    <name type="scientific">Colletotrichum scovillei</name>
    <dbReference type="NCBI Taxonomy" id="1209932"/>
    <lineage>
        <taxon>Eukaryota</taxon>
        <taxon>Fungi</taxon>
        <taxon>Dikarya</taxon>
        <taxon>Ascomycota</taxon>
        <taxon>Pezizomycotina</taxon>
        <taxon>Sordariomycetes</taxon>
        <taxon>Hypocreomycetidae</taxon>
        <taxon>Glomerellales</taxon>
        <taxon>Glomerellaceae</taxon>
        <taxon>Colletotrichum</taxon>
        <taxon>Colletotrichum acutatum species complex</taxon>
    </lineage>
</organism>
<dbReference type="Gene3D" id="4.10.240.10">
    <property type="entry name" value="Zn(2)-C6 fungal-type DNA-binding domain"/>
    <property type="match status" value="1"/>
</dbReference>
<evidence type="ECO:0000313" key="8">
    <source>
        <dbReference type="EMBL" id="KAG7052992.1"/>
    </source>
</evidence>
<dbReference type="GO" id="GO:0000981">
    <property type="term" value="F:DNA-binding transcription factor activity, RNA polymerase II-specific"/>
    <property type="evidence" value="ECO:0007669"/>
    <property type="project" value="InterPro"/>
</dbReference>
<dbReference type="PROSITE" id="PS50048">
    <property type="entry name" value="ZN2_CY6_FUNGAL_2"/>
    <property type="match status" value="1"/>
</dbReference>
<dbReference type="Pfam" id="PF00172">
    <property type="entry name" value="Zn_clus"/>
    <property type="match status" value="1"/>
</dbReference>
<dbReference type="SUPFAM" id="SSF57701">
    <property type="entry name" value="Zn2/Cys6 DNA-binding domain"/>
    <property type="match status" value="1"/>
</dbReference>
<evidence type="ECO:0000256" key="4">
    <source>
        <dbReference type="ARBA" id="ARBA00023125"/>
    </source>
</evidence>
<dbReference type="AlphaFoldDB" id="A0A9P7RAI1"/>
<keyword evidence="4" id="KW-0238">DNA-binding</keyword>
<keyword evidence="6" id="KW-0539">Nucleus</keyword>
<evidence type="ECO:0000256" key="1">
    <source>
        <dbReference type="ARBA" id="ARBA00022723"/>
    </source>
</evidence>
<protein>
    <submittedName>
        <fullName evidence="8">C6 zinc finger protein</fullName>
    </submittedName>
</protein>
<dbReference type="InterPro" id="IPR036864">
    <property type="entry name" value="Zn2-C6_fun-type_DNA-bd_sf"/>
</dbReference>
<reference evidence="8" key="1">
    <citation type="submission" date="2021-05" db="EMBL/GenBank/DDBJ databases">
        <title>Comparative genomics of three Colletotrichum scovillei strains and genetic complementation revealed genes involved fungal growth and virulence on chili pepper.</title>
        <authorList>
            <person name="Hsieh D.-K."/>
            <person name="Chuang S.-C."/>
            <person name="Chen C.-Y."/>
            <person name="Chao Y.-T."/>
            <person name="Lu M.-Y.J."/>
            <person name="Lee M.-H."/>
            <person name="Shih M.-C."/>
        </authorList>
    </citation>
    <scope>NUCLEOTIDE SEQUENCE</scope>
    <source>
        <strain evidence="8">Coll-153</strain>
    </source>
</reference>
<dbReference type="PANTHER" id="PTHR36206">
    <property type="entry name" value="ASPERCRYPTIN BIOSYNTHESIS CLUSTER-SPECIFIC TRANSCRIPTION REGULATOR ATNN-RELATED"/>
    <property type="match status" value="1"/>
</dbReference>
<dbReference type="PROSITE" id="PS00463">
    <property type="entry name" value="ZN2_CY6_FUNGAL_1"/>
    <property type="match status" value="1"/>
</dbReference>
<evidence type="ECO:0000256" key="3">
    <source>
        <dbReference type="ARBA" id="ARBA00023015"/>
    </source>
</evidence>
<dbReference type="GO" id="GO:0003677">
    <property type="term" value="F:DNA binding"/>
    <property type="evidence" value="ECO:0007669"/>
    <property type="project" value="UniProtKB-KW"/>
</dbReference>
<name>A0A9P7RAI1_9PEZI</name>
<proteinExistence type="predicted"/>
<gene>
    <name evidence="8" type="ORF">JMJ77_000085</name>
</gene>
<dbReference type="CDD" id="cd00067">
    <property type="entry name" value="GAL4"/>
    <property type="match status" value="1"/>
</dbReference>
<evidence type="ECO:0000313" key="9">
    <source>
        <dbReference type="Proteomes" id="UP000699042"/>
    </source>
</evidence>
<evidence type="ECO:0000256" key="6">
    <source>
        <dbReference type="ARBA" id="ARBA00023242"/>
    </source>
</evidence>
<sequence>MARIGTQRVKTGCTTCKIRRIKCDEARPSCARCISTGRKCDGYISPPTTTYSWAQLFRSCPVNNVSSIRATQPTRASIVYAERTMDFYRKVTAPAFAGSLNSYFWTNVVMQMSDQEPVASHAVLALSSVYETFSNGSWEASSFAVWHYNEAIKLLRTTTDRALILFVCVLFICIELIRRNPKDATTHCRHGINILNEIHNESDFLRNHVTPVMRQLSIAPYRYGINPTTFPTVRQPLSTSTKRIQNVAEAHARLLTIHVRLVRHMECACITDRWLETGKEGPEPDAKWLRQFILIDLDAWYKAYWEMKKEERYTSKEEDMIRLLDIRYLVARIALLASEKKDEGECVYDAHTDKFRAIIVLALQAEGSSEASKSSAGWGTESVLELGYSSLLFMVVIRCRNLRLRLEALRLMKKLMQPGRNIWERNLTWSIAKRVVEIEHNIALGDIIESDAFDVSDEGGGGFVPEERRIVAMNFREPPEATIPPRKKVHFYLKNQRTGEIVDREEYVAV</sequence>
<dbReference type="OrthoDB" id="2593732at2759"/>